<evidence type="ECO:0000313" key="2">
    <source>
        <dbReference type="Proteomes" id="UP000480854"/>
    </source>
</evidence>
<gene>
    <name evidence="1" type="ORF">DS843_21945</name>
</gene>
<dbReference type="Pfam" id="PF24752">
    <property type="entry name" value="DUF7697"/>
    <property type="match status" value="1"/>
</dbReference>
<dbReference type="EMBL" id="QOKW01000021">
    <property type="protein sequence ID" value="KAA0677785.1"/>
    <property type="molecule type" value="Genomic_DNA"/>
</dbReference>
<organism evidence="1 2">
    <name type="scientific">Roseomonas genomospecies 6</name>
    <dbReference type="NCBI Taxonomy" id="214106"/>
    <lineage>
        <taxon>Bacteria</taxon>
        <taxon>Pseudomonadati</taxon>
        <taxon>Pseudomonadota</taxon>
        <taxon>Alphaproteobacteria</taxon>
        <taxon>Acetobacterales</taxon>
        <taxon>Roseomonadaceae</taxon>
        <taxon>Roseomonas</taxon>
    </lineage>
</organism>
<dbReference type="OrthoDB" id="7709566at2"/>
<protein>
    <submittedName>
        <fullName evidence="1">Uncharacterized protein</fullName>
    </submittedName>
</protein>
<dbReference type="Proteomes" id="UP000480854">
    <property type="component" value="Unassembled WGS sequence"/>
</dbReference>
<accession>A0A9W7NGR6</accession>
<dbReference type="InterPro" id="IPR056114">
    <property type="entry name" value="DUF7697"/>
</dbReference>
<comment type="caution">
    <text evidence="1">The sequence shown here is derived from an EMBL/GenBank/DDBJ whole genome shotgun (WGS) entry which is preliminary data.</text>
</comment>
<evidence type="ECO:0000313" key="1">
    <source>
        <dbReference type="EMBL" id="KAA0677785.1"/>
    </source>
</evidence>
<dbReference type="AlphaFoldDB" id="A0A9W7NGR6"/>
<reference evidence="1 2" key="1">
    <citation type="submission" date="2018-07" db="EMBL/GenBank/DDBJ databases">
        <title>Genome sequence of Azospirillum sp. ATCC 49961.</title>
        <authorList>
            <person name="Sant'Anna F.H."/>
            <person name="Baldani J.I."/>
            <person name="Zilli J.E."/>
            <person name="Reis V.M."/>
            <person name="Hartmann A."/>
            <person name="Cruz L."/>
            <person name="de Souza E.M."/>
            <person name="de Oliveira Pedrosa F."/>
            <person name="Passaglia L.M.P."/>
        </authorList>
    </citation>
    <scope>NUCLEOTIDE SEQUENCE [LARGE SCALE GENOMIC DNA]</scope>
    <source>
        <strain evidence="1 2">ATCC 49961</strain>
    </source>
</reference>
<sequence>MAERCAGQVRTAGMGAPVGMELGTALKVAEIDGADPKAMVSLIPAYEAGMVAGMRKKAHERHEEPRDPA</sequence>
<keyword evidence="2" id="KW-1185">Reference proteome</keyword>
<dbReference type="RefSeq" id="WP_149470977.1">
    <property type="nucleotide sequence ID" value="NZ_QOKW01000021.1"/>
</dbReference>
<proteinExistence type="predicted"/>
<name>A0A9W7NGR6_9PROT</name>